<evidence type="ECO:0000259" key="1">
    <source>
        <dbReference type="Pfam" id="PF24530"/>
    </source>
</evidence>
<keyword evidence="3" id="KW-1185">Reference proteome</keyword>
<reference evidence="2" key="2">
    <citation type="submission" date="2018-08" db="UniProtKB">
        <authorList>
            <consortium name="EnsemblPlants"/>
        </authorList>
    </citation>
    <scope>IDENTIFICATION</scope>
    <source>
        <strain evidence="2">Yugu1</strain>
    </source>
</reference>
<dbReference type="InParanoid" id="K3Z0B4"/>
<reference evidence="3" key="1">
    <citation type="journal article" date="2012" name="Nat. Biotechnol.">
        <title>Reference genome sequence of the model plant Setaria.</title>
        <authorList>
            <person name="Bennetzen J.L."/>
            <person name="Schmutz J."/>
            <person name="Wang H."/>
            <person name="Percifield R."/>
            <person name="Hawkins J."/>
            <person name="Pontaroli A.C."/>
            <person name="Estep M."/>
            <person name="Feng L."/>
            <person name="Vaughn J.N."/>
            <person name="Grimwood J."/>
            <person name="Jenkins J."/>
            <person name="Barry K."/>
            <person name="Lindquist E."/>
            <person name="Hellsten U."/>
            <person name="Deshpande S."/>
            <person name="Wang X."/>
            <person name="Wu X."/>
            <person name="Mitros T."/>
            <person name="Triplett J."/>
            <person name="Yang X."/>
            <person name="Ye C.Y."/>
            <person name="Mauro-Herrera M."/>
            <person name="Wang L."/>
            <person name="Li P."/>
            <person name="Sharma M."/>
            <person name="Sharma R."/>
            <person name="Ronald P.C."/>
            <person name="Panaud O."/>
            <person name="Kellogg E.A."/>
            <person name="Brutnell T.P."/>
            <person name="Doust A.N."/>
            <person name="Tuskan G.A."/>
            <person name="Rokhsar D."/>
            <person name="Devos K.M."/>
        </authorList>
    </citation>
    <scope>NUCLEOTIDE SEQUENCE [LARGE SCALE GENOMIC DNA]</scope>
    <source>
        <strain evidence="3">cv. Yugu1</strain>
    </source>
</reference>
<dbReference type="EMBL" id="AGNK02000330">
    <property type="status" value="NOT_ANNOTATED_CDS"/>
    <property type="molecule type" value="Genomic_DNA"/>
</dbReference>
<dbReference type="InterPro" id="IPR056018">
    <property type="entry name" value="DUF7597"/>
</dbReference>
<dbReference type="Proteomes" id="UP000004995">
    <property type="component" value="Unassembled WGS sequence"/>
</dbReference>
<dbReference type="PANTHER" id="PTHR33075">
    <property type="entry name" value="OS02G0499800 PROTEIN"/>
    <property type="match status" value="1"/>
</dbReference>
<dbReference type="AlphaFoldDB" id="K3Z0B4"/>
<evidence type="ECO:0000313" key="2">
    <source>
        <dbReference type="EnsemblPlants" id="KQL29702"/>
    </source>
</evidence>
<dbReference type="Gramene" id="KQL29702">
    <property type="protein sequence ID" value="KQL29702"/>
    <property type="gene ID" value="SETIT_019977mg"/>
</dbReference>
<organism evidence="2 3">
    <name type="scientific">Setaria italica</name>
    <name type="common">Foxtail millet</name>
    <name type="synonym">Panicum italicum</name>
    <dbReference type="NCBI Taxonomy" id="4555"/>
    <lineage>
        <taxon>Eukaryota</taxon>
        <taxon>Viridiplantae</taxon>
        <taxon>Streptophyta</taxon>
        <taxon>Embryophyta</taxon>
        <taxon>Tracheophyta</taxon>
        <taxon>Spermatophyta</taxon>
        <taxon>Magnoliopsida</taxon>
        <taxon>Liliopsida</taxon>
        <taxon>Poales</taxon>
        <taxon>Poaceae</taxon>
        <taxon>PACMAD clade</taxon>
        <taxon>Panicoideae</taxon>
        <taxon>Panicodae</taxon>
        <taxon>Paniceae</taxon>
        <taxon>Cenchrinae</taxon>
        <taxon>Setaria</taxon>
    </lineage>
</organism>
<sequence>MANFPCNPMLYYTIISLELEPMQEQVHDLLQYVSGFLEQEFLVRIVSAFPSLLGLGLFQLENPFQRGLLLDASPIPFGLCWIMFLAFPLDYQTLGFIKAVVAPFGDLLHWFEGPNKSRILTQCLCCCLPRNYPGGNGRSWSVPVLILGGHIPNAVPADEDPIPTDGNPHLGHGGVNIQHNNVDPHWHHDFVGVAQAVQADARMNNVQVQAAEEDLAPQNQNDMQNDEVMEDGIQNHDAMQNSDNEGDWPTWPTVEEVHHNIQIPHQPVSPKTRYPLINQARLQNTFVPIGLTSS</sequence>
<proteinExistence type="predicted"/>
<protein>
    <recommendedName>
        <fullName evidence="1">DUF7597 domain-containing protein</fullName>
    </recommendedName>
</protein>
<dbReference type="Pfam" id="PF24530">
    <property type="entry name" value="DUF7597"/>
    <property type="match status" value="1"/>
</dbReference>
<accession>K3Z0B4</accession>
<name>K3Z0B4_SETIT</name>
<dbReference type="FunCoup" id="K3Z0B4">
    <property type="interactions" value="1318"/>
</dbReference>
<dbReference type="PANTHER" id="PTHR33075:SF7">
    <property type="entry name" value="OS02G0303350 PROTEIN"/>
    <property type="match status" value="1"/>
</dbReference>
<dbReference type="EnsemblPlants" id="KQL29702">
    <property type="protein sequence ID" value="KQL29702"/>
    <property type="gene ID" value="SETIT_019977mg"/>
</dbReference>
<evidence type="ECO:0000313" key="3">
    <source>
        <dbReference type="Proteomes" id="UP000004995"/>
    </source>
</evidence>
<dbReference type="HOGENOM" id="CLU_947984_0_0_1"/>
<feature type="domain" description="DUF7597" evidence="1">
    <location>
        <begin position="12"/>
        <end position="77"/>
    </location>
</feature>